<evidence type="ECO:0000313" key="7">
    <source>
        <dbReference type="Proteomes" id="UP000191153"/>
    </source>
</evidence>
<organism evidence="6 7">
    <name type="scientific">Cetobacterium ceti</name>
    <dbReference type="NCBI Taxonomy" id="180163"/>
    <lineage>
        <taxon>Bacteria</taxon>
        <taxon>Fusobacteriati</taxon>
        <taxon>Fusobacteriota</taxon>
        <taxon>Fusobacteriia</taxon>
        <taxon>Fusobacteriales</taxon>
        <taxon>Fusobacteriaceae</taxon>
        <taxon>Cetobacterium</taxon>
    </lineage>
</organism>
<feature type="binding site" evidence="5">
    <location>
        <position position="226"/>
    </location>
    <ligand>
        <name>isopentenyl diphosphate</name>
        <dbReference type="ChEBI" id="CHEBI:128769"/>
    </ligand>
</feature>
<dbReference type="UniPathway" id="UPA00056">
    <property type="reaction ID" value="UER00097"/>
</dbReference>
<dbReference type="UniPathway" id="UPA00059">
    <property type="reaction ID" value="UER00105"/>
</dbReference>
<feature type="binding site" evidence="5">
    <location>
        <position position="228"/>
    </location>
    <ligand>
        <name>(2E)-4-hydroxy-3-methylbut-2-enyl diphosphate</name>
        <dbReference type="ChEBI" id="CHEBI:128753"/>
    </ligand>
</feature>
<feature type="binding site" evidence="5">
    <location>
        <position position="80"/>
    </location>
    <ligand>
        <name>dimethylallyl diphosphate</name>
        <dbReference type="ChEBI" id="CHEBI:57623"/>
    </ligand>
</feature>
<dbReference type="GO" id="GO:0019288">
    <property type="term" value="P:isopentenyl diphosphate biosynthetic process, methylerythritol 4-phosphate pathway"/>
    <property type="evidence" value="ECO:0007669"/>
    <property type="project" value="UniProtKB-UniRule"/>
</dbReference>
<reference evidence="6 7" key="1">
    <citation type="submission" date="2017-02" db="EMBL/GenBank/DDBJ databases">
        <authorList>
            <person name="Peterson S.W."/>
        </authorList>
    </citation>
    <scope>NUCLEOTIDE SEQUENCE [LARGE SCALE GENOMIC DNA]</scope>
    <source>
        <strain evidence="6 7">ATCC 700028</strain>
    </source>
</reference>
<dbReference type="STRING" id="180163.SAMN02745174_01727"/>
<keyword evidence="5" id="KW-0414">Isoprene biosynthesis</keyword>
<evidence type="ECO:0000256" key="4">
    <source>
        <dbReference type="ARBA" id="ARBA00023014"/>
    </source>
</evidence>
<feature type="binding site" evidence="5">
    <location>
        <position position="102"/>
    </location>
    <ligand>
        <name>[4Fe-4S] cluster</name>
        <dbReference type="ChEBI" id="CHEBI:49883"/>
    </ligand>
</feature>
<feature type="binding site" evidence="5">
    <location>
        <position position="270"/>
    </location>
    <ligand>
        <name>(2E)-4-hydroxy-3-methylbut-2-enyl diphosphate</name>
        <dbReference type="ChEBI" id="CHEBI:128753"/>
    </ligand>
</feature>
<feature type="binding site" evidence="5">
    <location>
        <position position="226"/>
    </location>
    <ligand>
        <name>(2E)-4-hydroxy-3-methylbut-2-enyl diphosphate</name>
        <dbReference type="ChEBI" id="CHEBI:128753"/>
    </ligand>
</feature>
<feature type="binding site" evidence="5">
    <location>
        <position position="228"/>
    </location>
    <ligand>
        <name>dimethylallyl diphosphate</name>
        <dbReference type="ChEBI" id="CHEBI:57623"/>
    </ligand>
</feature>
<comment type="catalytic activity">
    <reaction evidence="5">
        <text>isopentenyl diphosphate + 2 oxidized [2Fe-2S]-[ferredoxin] + H2O = (2E)-4-hydroxy-3-methylbut-2-enyl diphosphate + 2 reduced [2Fe-2S]-[ferredoxin] + 2 H(+)</text>
        <dbReference type="Rhea" id="RHEA:24488"/>
        <dbReference type="Rhea" id="RHEA-COMP:10000"/>
        <dbReference type="Rhea" id="RHEA-COMP:10001"/>
        <dbReference type="ChEBI" id="CHEBI:15377"/>
        <dbReference type="ChEBI" id="CHEBI:15378"/>
        <dbReference type="ChEBI" id="CHEBI:33737"/>
        <dbReference type="ChEBI" id="CHEBI:33738"/>
        <dbReference type="ChEBI" id="CHEBI:128753"/>
        <dbReference type="ChEBI" id="CHEBI:128769"/>
        <dbReference type="EC" id="1.17.7.4"/>
    </reaction>
</comment>
<proteinExistence type="inferred from homology"/>
<feature type="binding site" evidence="5">
    <location>
        <position position="41"/>
    </location>
    <ligand>
        <name>dimethylallyl diphosphate</name>
        <dbReference type="ChEBI" id="CHEBI:57623"/>
    </ligand>
</feature>
<comment type="similarity">
    <text evidence="5">Belongs to the IspH family.</text>
</comment>
<dbReference type="GO" id="GO:0050992">
    <property type="term" value="P:dimethylallyl diphosphate biosynthetic process"/>
    <property type="evidence" value="ECO:0007669"/>
    <property type="project" value="UniProtKB-UniRule"/>
</dbReference>
<comment type="catalytic activity">
    <reaction evidence="5">
        <text>dimethylallyl diphosphate + 2 oxidized [2Fe-2S]-[ferredoxin] + H2O = (2E)-4-hydroxy-3-methylbut-2-enyl diphosphate + 2 reduced [2Fe-2S]-[ferredoxin] + 2 H(+)</text>
        <dbReference type="Rhea" id="RHEA:24825"/>
        <dbReference type="Rhea" id="RHEA-COMP:10000"/>
        <dbReference type="Rhea" id="RHEA-COMP:10001"/>
        <dbReference type="ChEBI" id="CHEBI:15377"/>
        <dbReference type="ChEBI" id="CHEBI:15378"/>
        <dbReference type="ChEBI" id="CHEBI:33737"/>
        <dbReference type="ChEBI" id="CHEBI:33738"/>
        <dbReference type="ChEBI" id="CHEBI:57623"/>
        <dbReference type="ChEBI" id="CHEBI:128753"/>
        <dbReference type="EC" id="1.17.7.4"/>
    </reaction>
</comment>
<feature type="binding site" evidence="5">
    <location>
        <position position="198"/>
    </location>
    <ligand>
        <name>[4Fe-4S] cluster</name>
        <dbReference type="ChEBI" id="CHEBI:49883"/>
    </ligand>
</feature>
<keyword evidence="1 5" id="KW-0004">4Fe-4S</keyword>
<evidence type="ECO:0000256" key="3">
    <source>
        <dbReference type="ARBA" id="ARBA00023004"/>
    </source>
</evidence>
<dbReference type="GO" id="GO:0051539">
    <property type="term" value="F:4 iron, 4 sulfur cluster binding"/>
    <property type="evidence" value="ECO:0007669"/>
    <property type="project" value="UniProtKB-UniRule"/>
</dbReference>
<feature type="binding site" evidence="5">
    <location>
        <position position="80"/>
    </location>
    <ligand>
        <name>isopentenyl diphosphate</name>
        <dbReference type="ChEBI" id="CHEBI:128769"/>
    </ligand>
</feature>
<dbReference type="EMBL" id="FUWX01000012">
    <property type="protein sequence ID" value="SJZ84489.1"/>
    <property type="molecule type" value="Genomic_DNA"/>
</dbReference>
<keyword evidence="4 5" id="KW-0411">Iron-sulfur</keyword>
<comment type="pathway">
    <text evidence="5">Isoprenoid biosynthesis; isopentenyl diphosphate biosynthesis via DXP pathway; isopentenyl diphosphate from 1-deoxy-D-xylulose 5-phosphate: step 6/6.</text>
</comment>
<feature type="binding site" evidence="5">
    <location>
        <position position="130"/>
    </location>
    <ligand>
        <name>(2E)-4-hydroxy-3-methylbut-2-enyl diphosphate</name>
        <dbReference type="ChEBI" id="CHEBI:128753"/>
    </ligand>
</feature>
<feature type="binding site" evidence="5">
    <location>
        <position position="270"/>
    </location>
    <ligand>
        <name>dimethylallyl diphosphate</name>
        <dbReference type="ChEBI" id="CHEBI:57623"/>
    </ligand>
</feature>
<dbReference type="Gene3D" id="3.40.50.11270">
    <property type="match status" value="1"/>
</dbReference>
<dbReference type="GO" id="GO:0051745">
    <property type="term" value="F:4-hydroxy-3-methylbut-2-enyl diphosphate reductase activity"/>
    <property type="evidence" value="ECO:0007669"/>
    <property type="project" value="UniProtKB-UniRule"/>
</dbReference>
<dbReference type="InterPro" id="IPR003451">
    <property type="entry name" value="LytB/IspH"/>
</dbReference>
<dbReference type="GO" id="GO:0046872">
    <property type="term" value="F:metal ion binding"/>
    <property type="evidence" value="ECO:0007669"/>
    <property type="project" value="UniProtKB-KW"/>
</dbReference>
<dbReference type="AlphaFoldDB" id="A0A1T4NZ91"/>
<feature type="active site" description="Proton donor" evidence="5">
    <location>
        <position position="132"/>
    </location>
</feature>
<evidence type="ECO:0000256" key="1">
    <source>
        <dbReference type="ARBA" id="ARBA00022485"/>
    </source>
</evidence>
<feature type="binding site" evidence="5">
    <location>
        <position position="12"/>
    </location>
    <ligand>
        <name>[4Fe-4S] cluster</name>
        <dbReference type="ChEBI" id="CHEBI:49883"/>
    </ligand>
</feature>
<dbReference type="RefSeq" id="WP_143311332.1">
    <property type="nucleotide sequence ID" value="NZ_FUWX01000012.1"/>
</dbReference>
<dbReference type="Proteomes" id="UP000191153">
    <property type="component" value="Unassembled WGS sequence"/>
</dbReference>
<evidence type="ECO:0000256" key="2">
    <source>
        <dbReference type="ARBA" id="ARBA00022723"/>
    </source>
</evidence>
<dbReference type="NCBIfam" id="TIGR00216">
    <property type="entry name" value="ispH_lytB"/>
    <property type="match status" value="1"/>
</dbReference>
<keyword evidence="7" id="KW-1185">Reference proteome</keyword>
<keyword evidence="3 5" id="KW-0408">Iron</keyword>
<dbReference type="HAMAP" id="MF_00191">
    <property type="entry name" value="IspH"/>
    <property type="match status" value="1"/>
</dbReference>
<comment type="pathway">
    <text evidence="5">Isoprenoid biosynthesis; dimethylallyl diphosphate biosynthesis; dimethylallyl diphosphate from (2E)-4-hydroxy-3-methylbutenyl diphosphate: step 1/1.</text>
</comment>
<feature type="binding site" evidence="5">
    <location>
        <position position="270"/>
    </location>
    <ligand>
        <name>isopentenyl diphosphate</name>
        <dbReference type="ChEBI" id="CHEBI:128769"/>
    </ligand>
</feature>
<protein>
    <recommendedName>
        <fullName evidence="5">4-hydroxy-3-methylbut-2-enyl diphosphate reductase</fullName>
        <shortName evidence="5">HMBPP reductase</shortName>
        <ecNumber evidence="5">1.17.7.4</ecNumber>
    </recommendedName>
</protein>
<dbReference type="CDD" id="cd13944">
    <property type="entry name" value="lytB_ispH"/>
    <property type="match status" value="1"/>
</dbReference>
<feature type="binding site" evidence="5">
    <location>
        <position position="226"/>
    </location>
    <ligand>
        <name>dimethylallyl diphosphate</name>
        <dbReference type="ChEBI" id="CHEBI:57623"/>
    </ligand>
</feature>
<name>A0A1T4NZ91_9FUSO</name>
<feature type="binding site" evidence="5">
    <location>
        <position position="130"/>
    </location>
    <ligand>
        <name>dimethylallyl diphosphate</name>
        <dbReference type="ChEBI" id="CHEBI:57623"/>
    </ligand>
</feature>
<feature type="binding site" evidence="5">
    <location>
        <position position="41"/>
    </location>
    <ligand>
        <name>(2E)-4-hydroxy-3-methylbut-2-enyl diphosphate</name>
        <dbReference type="ChEBI" id="CHEBI:128753"/>
    </ligand>
</feature>
<comment type="function">
    <text evidence="5">Catalyzes the conversion of 1-hydroxy-2-methyl-2-(E)-butenyl 4-diphosphate (HMBPP) into a mixture of isopentenyl diphosphate (IPP) and dimethylallyl diphosphate (DMAPP). Acts in the terminal step of the DOXP/MEP pathway for isoprenoid precursor biosynthesis.</text>
</comment>
<dbReference type="Pfam" id="PF02401">
    <property type="entry name" value="LYTB"/>
    <property type="match status" value="1"/>
</dbReference>
<feature type="binding site" evidence="5">
    <location>
        <position position="170"/>
    </location>
    <ligand>
        <name>(2E)-4-hydroxy-3-methylbut-2-enyl diphosphate</name>
        <dbReference type="ChEBI" id="CHEBI:128753"/>
    </ligand>
</feature>
<feature type="binding site" evidence="5">
    <location>
        <position position="227"/>
    </location>
    <ligand>
        <name>dimethylallyl diphosphate</name>
        <dbReference type="ChEBI" id="CHEBI:57623"/>
    </ligand>
</feature>
<evidence type="ECO:0000256" key="5">
    <source>
        <dbReference type="HAMAP-Rule" id="MF_00191"/>
    </source>
</evidence>
<evidence type="ECO:0000313" key="6">
    <source>
        <dbReference type="EMBL" id="SJZ84489.1"/>
    </source>
</evidence>
<dbReference type="PANTHER" id="PTHR30426">
    <property type="entry name" value="4-HYDROXY-3-METHYLBUT-2-ENYL DIPHOSPHATE REDUCTASE"/>
    <property type="match status" value="1"/>
</dbReference>
<feature type="binding site" evidence="5">
    <location>
        <position position="227"/>
    </location>
    <ligand>
        <name>isopentenyl diphosphate</name>
        <dbReference type="ChEBI" id="CHEBI:128769"/>
    </ligand>
</feature>
<accession>A0A1T4NZ91</accession>
<dbReference type="Gene3D" id="3.40.1010.20">
    <property type="entry name" value="4-hydroxy-3-methylbut-2-enyl diphosphate reductase, catalytic domain"/>
    <property type="match status" value="2"/>
</dbReference>
<sequence length="287" mass="32676">MEIKRAKKMGFCFGVRGAIRTCHRVSESESGKKYILGMVVHNKNVVKSMEDLGFNMVTEEELLTGKDSLEKGDIVVVRAHGTTNKIYDILKSREVIIYDAACVFVTKIRDILLEEEKKGNGIIFIGDKEHPEVKGIISFGDHVLIFKDLEELEESSQIDKNKKYSLLTQTTYNKDKFQEIKKYLEKNYPNIEIFDRICGATYERQKAAEELAKEVNLVIIVGDKNSSNSKKLFEISKKHNNRSYLIQDESELDLSWIKSDDVVGITAGASTPEDIIINIENKIRGNF</sequence>
<keyword evidence="5" id="KW-0560">Oxidoreductase</keyword>
<dbReference type="GO" id="GO:0016114">
    <property type="term" value="P:terpenoid biosynthetic process"/>
    <property type="evidence" value="ECO:0007669"/>
    <property type="project" value="UniProtKB-UniRule"/>
</dbReference>
<feature type="binding site" evidence="5">
    <location>
        <position position="80"/>
    </location>
    <ligand>
        <name>(2E)-4-hydroxy-3-methylbut-2-enyl diphosphate</name>
        <dbReference type="ChEBI" id="CHEBI:128753"/>
    </ligand>
</feature>
<feature type="binding site" evidence="5">
    <location>
        <position position="227"/>
    </location>
    <ligand>
        <name>(2E)-4-hydroxy-3-methylbut-2-enyl diphosphate</name>
        <dbReference type="ChEBI" id="CHEBI:128753"/>
    </ligand>
</feature>
<keyword evidence="2 5" id="KW-0479">Metal-binding</keyword>
<gene>
    <name evidence="5" type="primary">ispH</name>
    <name evidence="6" type="ORF">SAMN02745174_01727</name>
</gene>
<feature type="binding site" evidence="5">
    <location>
        <position position="130"/>
    </location>
    <ligand>
        <name>isopentenyl diphosphate</name>
        <dbReference type="ChEBI" id="CHEBI:128769"/>
    </ligand>
</feature>
<comment type="cofactor">
    <cofactor evidence="5">
        <name>[4Fe-4S] cluster</name>
        <dbReference type="ChEBI" id="CHEBI:49883"/>
    </cofactor>
    <text evidence="5">Binds 1 [4Fe-4S] cluster per subunit.</text>
</comment>
<dbReference type="PANTHER" id="PTHR30426:SF0">
    <property type="entry name" value="4-HYDROXY-3-METHYLBUT-2-ENYL DIPHOSPHATE REDUCTASE"/>
    <property type="match status" value="1"/>
</dbReference>
<feature type="binding site" evidence="5">
    <location>
        <position position="41"/>
    </location>
    <ligand>
        <name>isopentenyl diphosphate</name>
        <dbReference type="ChEBI" id="CHEBI:128769"/>
    </ligand>
</feature>
<dbReference type="EC" id="1.17.7.4" evidence="5"/>
<feature type="binding site" evidence="5">
    <location>
        <position position="228"/>
    </location>
    <ligand>
        <name>isopentenyl diphosphate</name>
        <dbReference type="ChEBI" id="CHEBI:128769"/>
    </ligand>
</feature>